<dbReference type="InterPro" id="IPR050765">
    <property type="entry name" value="Riboflavin_Biosynth_HTPR"/>
</dbReference>
<dbReference type="SUPFAM" id="SSF53597">
    <property type="entry name" value="Dihydrofolate reductase-like"/>
    <property type="match status" value="1"/>
</dbReference>
<feature type="domain" description="Bacterial bifunctional deaminase-reductase C-terminal" evidence="1">
    <location>
        <begin position="3"/>
        <end position="178"/>
    </location>
</feature>
<organism evidence="2 3">
    <name type="scientific">Nocardia mangyaensis</name>
    <dbReference type="NCBI Taxonomy" id="2213200"/>
    <lineage>
        <taxon>Bacteria</taxon>
        <taxon>Bacillati</taxon>
        <taxon>Actinomycetota</taxon>
        <taxon>Actinomycetes</taxon>
        <taxon>Mycobacteriales</taxon>
        <taxon>Nocardiaceae</taxon>
        <taxon>Nocardia</taxon>
    </lineage>
</organism>
<evidence type="ECO:0000313" key="2">
    <source>
        <dbReference type="EMBL" id="APE36264.1"/>
    </source>
</evidence>
<dbReference type="PANTHER" id="PTHR38011:SF12">
    <property type="entry name" value="BIFUNCTIONAL DEAMINASE-REDUCTASE DOMAIN PROTEIN"/>
    <property type="match status" value="1"/>
</dbReference>
<evidence type="ECO:0000313" key="3">
    <source>
        <dbReference type="Proteomes" id="UP000183810"/>
    </source>
</evidence>
<dbReference type="Gene3D" id="3.40.430.10">
    <property type="entry name" value="Dihydrofolate Reductase, subunit A"/>
    <property type="match status" value="1"/>
</dbReference>
<keyword evidence="3" id="KW-1185">Reference proteome</keyword>
<dbReference type="Proteomes" id="UP000183810">
    <property type="component" value="Chromosome"/>
</dbReference>
<reference evidence="2" key="1">
    <citation type="submission" date="2016-11" db="EMBL/GenBank/DDBJ databases">
        <authorList>
            <person name="Jaros S."/>
            <person name="Januszkiewicz K."/>
            <person name="Wedrychowicz H."/>
        </authorList>
    </citation>
    <scope>NUCLEOTIDE SEQUENCE [LARGE SCALE GENOMIC DNA]</scope>
    <source>
        <strain evidence="2">Y48</strain>
    </source>
</reference>
<dbReference type="PANTHER" id="PTHR38011">
    <property type="entry name" value="DIHYDROFOLATE REDUCTASE FAMILY PROTEIN (AFU_ORTHOLOGUE AFUA_8G06820)"/>
    <property type="match status" value="1"/>
</dbReference>
<dbReference type="AlphaFoldDB" id="A0A1J0VW21"/>
<protein>
    <submittedName>
        <fullName evidence="2">Deaminase</fullName>
    </submittedName>
</protein>
<dbReference type="GO" id="GO:0009231">
    <property type="term" value="P:riboflavin biosynthetic process"/>
    <property type="evidence" value="ECO:0007669"/>
    <property type="project" value="InterPro"/>
</dbReference>
<evidence type="ECO:0000259" key="1">
    <source>
        <dbReference type="Pfam" id="PF01872"/>
    </source>
</evidence>
<dbReference type="RefSeq" id="WP_071929443.1">
    <property type="nucleotide sequence ID" value="NZ_CP018082.1"/>
</dbReference>
<gene>
    <name evidence="2" type="ORF">BOX37_22670</name>
</gene>
<dbReference type="KEGG" id="nsl:BOX37_22670"/>
<dbReference type="Pfam" id="PF01872">
    <property type="entry name" value="RibD_C"/>
    <property type="match status" value="1"/>
</dbReference>
<sequence length="192" mass="20566">MSTVVFDISVSIDGFITASNQTPDEPMGEGGLRLHDWIGRDDANRQYMEEALGGLGAVICGRRTFDHSITWWGPNGPSGPARRPTIVVTHHAPDTAPENGVYEFATDGIHDALDRARAAAGNGSVCVMGGADLGQQYLAAGLLDEVSLHVVPVIFGAGTRLFENLPTDHLPLETLQVVETPAAIHTRFRIVK</sequence>
<name>A0A1J0VW21_9NOCA</name>
<dbReference type="EMBL" id="CP018082">
    <property type="protein sequence ID" value="APE36264.1"/>
    <property type="molecule type" value="Genomic_DNA"/>
</dbReference>
<proteinExistence type="predicted"/>
<dbReference type="OrthoDB" id="2313602at2"/>
<dbReference type="InterPro" id="IPR002734">
    <property type="entry name" value="RibDG_C"/>
</dbReference>
<accession>A0A1J0VW21</accession>
<dbReference type="InterPro" id="IPR024072">
    <property type="entry name" value="DHFR-like_dom_sf"/>
</dbReference>
<dbReference type="GO" id="GO:0008703">
    <property type="term" value="F:5-amino-6-(5-phosphoribosylamino)uracil reductase activity"/>
    <property type="evidence" value="ECO:0007669"/>
    <property type="project" value="InterPro"/>
</dbReference>